<feature type="non-terminal residue" evidence="2">
    <location>
        <position position="82"/>
    </location>
</feature>
<dbReference type="Gene3D" id="3.40.50.1820">
    <property type="entry name" value="alpha/beta hydrolase"/>
    <property type="match status" value="1"/>
</dbReference>
<name>A0A383E2S9_9ZZZZ</name>
<reference evidence="2" key="1">
    <citation type="submission" date="2018-05" db="EMBL/GenBank/DDBJ databases">
        <authorList>
            <person name="Lanie J.A."/>
            <person name="Ng W.-L."/>
            <person name="Kazmierczak K.M."/>
            <person name="Andrzejewski T.M."/>
            <person name="Davidsen T.M."/>
            <person name="Wayne K.J."/>
            <person name="Tettelin H."/>
            <person name="Glass J.I."/>
            <person name="Rusch D."/>
            <person name="Podicherti R."/>
            <person name="Tsui H.-C.T."/>
            <person name="Winkler M.E."/>
        </authorList>
    </citation>
    <scope>NUCLEOTIDE SEQUENCE</scope>
</reference>
<protein>
    <recommendedName>
        <fullName evidence="1">AB hydrolase-1 domain-containing protein</fullName>
    </recommendedName>
</protein>
<sequence length="82" mass="9361">MTVSSQINIIFNLLDQLNDKKVCLIGSSMGGYLATLVAQKRDEIAAIYLMAPGFNFFERWMRSLQLDYNNEASWTISVPIFH</sequence>
<dbReference type="Pfam" id="PF00561">
    <property type="entry name" value="Abhydrolase_1"/>
    <property type="match status" value="1"/>
</dbReference>
<dbReference type="InterPro" id="IPR029058">
    <property type="entry name" value="AB_hydrolase_fold"/>
</dbReference>
<dbReference type="SUPFAM" id="SSF53474">
    <property type="entry name" value="alpha/beta-Hydrolases"/>
    <property type="match status" value="1"/>
</dbReference>
<evidence type="ECO:0000259" key="1">
    <source>
        <dbReference type="Pfam" id="PF00561"/>
    </source>
</evidence>
<gene>
    <name evidence="2" type="ORF">METZ01_LOCUS503986</name>
</gene>
<dbReference type="EMBL" id="UINC01222376">
    <property type="protein sequence ID" value="SVE51132.1"/>
    <property type="molecule type" value="Genomic_DNA"/>
</dbReference>
<dbReference type="AlphaFoldDB" id="A0A383E2S9"/>
<organism evidence="2">
    <name type="scientific">marine metagenome</name>
    <dbReference type="NCBI Taxonomy" id="408172"/>
    <lineage>
        <taxon>unclassified sequences</taxon>
        <taxon>metagenomes</taxon>
        <taxon>ecological metagenomes</taxon>
    </lineage>
</organism>
<proteinExistence type="predicted"/>
<feature type="domain" description="AB hydrolase-1" evidence="1">
    <location>
        <begin position="9"/>
        <end position="63"/>
    </location>
</feature>
<dbReference type="InterPro" id="IPR000073">
    <property type="entry name" value="AB_hydrolase_1"/>
</dbReference>
<evidence type="ECO:0000313" key="2">
    <source>
        <dbReference type="EMBL" id="SVE51132.1"/>
    </source>
</evidence>
<accession>A0A383E2S9</accession>